<reference evidence="3" key="1">
    <citation type="journal article" date="2016" name="Front. Microbiol.">
        <title>Genome Sequence of the Piezophilic, Mesophilic Sulfate-Reducing Bacterium Desulfovibrio indicus J2T.</title>
        <authorList>
            <person name="Cao J."/>
            <person name="Maignien L."/>
            <person name="Shao Z."/>
            <person name="Alain K."/>
            <person name="Jebbar M."/>
        </authorList>
    </citation>
    <scope>NUCLEOTIDE SEQUENCE</scope>
    <source>
        <strain evidence="3">DSM 21893</strain>
    </source>
</reference>
<reference evidence="3" key="3">
    <citation type="submission" date="2021-08" db="EMBL/GenBank/DDBJ databases">
        <authorList>
            <person name="Tani A."/>
            <person name="Ola A."/>
            <person name="Ogura Y."/>
            <person name="Katsura K."/>
            <person name="Hayashi T."/>
        </authorList>
    </citation>
    <scope>NUCLEOTIDE SEQUENCE</scope>
    <source>
        <strain evidence="3">DSM 21893</strain>
    </source>
</reference>
<dbReference type="Proteomes" id="UP001055307">
    <property type="component" value="Unassembled WGS sequence"/>
</dbReference>
<evidence type="ECO:0000313" key="3">
    <source>
        <dbReference type="EMBL" id="GJD41500.1"/>
    </source>
</evidence>
<dbReference type="AlphaFoldDB" id="A0A679JSQ7"/>
<protein>
    <submittedName>
        <fullName evidence="2">Uncharacterized protein</fullName>
    </submittedName>
</protein>
<evidence type="ECO:0000313" key="2">
    <source>
        <dbReference type="EMBL" id="CAA2143424.1"/>
    </source>
</evidence>
<sequence>MNANQPTGPASAANAPGIGSGEAAAPTGDWRALKGDVEGIADVAVERGRGFVAAARAQATDYADRRKGDAAQSVNDIAQGLRDSSKSFEEQPNIKAFFDSAAEGLEQLGTSIENRSFAEFYDEAEAFARRAPVAVAVATFVTGFVVSRFIKSSSIAPHRDARDAFRS</sequence>
<evidence type="ECO:0000313" key="4">
    <source>
        <dbReference type="Proteomes" id="UP001055307"/>
    </source>
</evidence>
<dbReference type="EMBL" id="LR743511">
    <property type="protein sequence ID" value="CAA2143424.1"/>
    <property type="molecule type" value="Genomic_DNA"/>
</dbReference>
<accession>A0A679JSQ7</accession>
<dbReference type="EMBL" id="BPQF01000024">
    <property type="protein sequence ID" value="GJD41500.1"/>
    <property type="molecule type" value="Genomic_DNA"/>
</dbReference>
<gene>
    <name evidence="2" type="ORF">MBLL_02817</name>
    <name evidence="3" type="ORF">OICFNHDK_3983</name>
</gene>
<reference evidence="2" key="2">
    <citation type="submission" date="2019-12" db="EMBL/GenBank/DDBJ databases">
        <authorList>
            <person name="Cremers G."/>
        </authorList>
    </citation>
    <scope>NUCLEOTIDE SEQUENCE</scope>
    <source>
        <strain evidence="2">Mbul2</strain>
    </source>
</reference>
<proteinExistence type="predicted"/>
<name>A0A679JSQ7_9HYPH</name>
<keyword evidence="4" id="KW-1185">Reference proteome</keyword>
<evidence type="ECO:0000256" key="1">
    <source>
        <dbReference type="SAM" id="MobiDB-lite"/>
    </source>
</evidence>
<feature type="region of interest" description="Disordered" evidence="1">
    <location>
        <begin position="1"/>
        <end position="30"/>
    </location>
</feature>
<organism evidence="2">
    <name type="scientific">Methylobacterium bullatum</name>
    <dbReference type="NCBI Taxonomy" id="570505"/>
    <lineage>
        <taxon>Bacteria</taxon>
        <taxon>Pseudomonadati</taxon>
        <taxon>Pseudomonadota</taxon>
        <taxon>Alphaproteobacteria</taxon>
        <taxon>Hyphomicrobiales</taxon>
        <taxon>Methylobacteriaceae</taxon>
        <taxon>Methylobacterium</taxon>
    </lineage>
</organism>